<dbReference type="EMBL" id="FTNO01000005">
    <property type="protein sequence ID" value="SIR84712.1"/>
    <property type="molecule type" value="Genomic_DNA"/>
</dbReference>
<dbReference type="Pfam" id="PF00884">
    <property type="entry name" value="Sulfatase"/>
    <property type="match status" value="1"/>
</dbReference>
<dbReference type="SUPFAM" id="SSF53649">
    <property type="entry name" value="Alkaline phosphatase-like"/>
    <property type="match status" value="1"/>
</dbReference>
<dbReference type="InterPro" id="IPR017850">
    <property type="entry name" value="Alkaline_phosphatase_core_sf"/>
</dbReference>
<gene>
    <name evidence="4" type="ORF">SAMN05421858_4139</name>
</gene>
<dbReference type="Gene3D" id="3.40.720.10">
    <property type="entry name" value="Alkaline Phosphatase, subunit A"/>
    <property type="match status" value="1"/>
</dbReference>
<protein>
    <submittedName>
        <fullName evidence="4">Uncharacterized sulfatase</fullName>
    </submittedName>
</protein>
<evidence type="ECO:0000259" key="3">
    <source>
        <dbReference type="Pfam" id="PF00884"/>
    </source>
</evidence>
<dbReference type="InterPro" id="IPR050738">
    <property type="entry name" value="Sulfatase"/>
</dbReference>
<evidence type="ECO:0000256" key="1">
    <source>
        <dbReference type="ARBA" id="ARBA00008779"/>
    </source>
</evidence>
<proteinExistence type="inferred from homology"/>
<dbReference type="GO" id="GO:0004065">
    <property type="term" value="F:arylsulfatase activity"/>
    <property type="evidence" value="ECO:0007669"/>
    <property type="project" value="TreeGrafter"/>
</dbReference>
<dbReference type="PANTHER" id="PTHR42693:SF33">
    <property type="entry name" value="ARYLSULFATASE"/>
    <property type="match status" value="1"/>
</dbReference>
<dbReference type="Proteomes" id="UP000186914">
    <property type="component" value="Unassembled WGS sequence"/>
</dbReference>
<evidence type="ECO:0000313" key="4">
    <source>
        <dbReference type="EMBL" id="SIR84712.1"/>
    </source>
</evidence>
<evidence type="ECO:0000313" key="5">
    <source>
        <dbReference type="Proteomes" id="UP000186914"/>
    </source>
</evidence>
<evidence type="ECO:0000256" key="2">
    <source>
        <dbReference type="SAM" id="MobiDB-lite"/>
    </source>
</evidence>
<accession>A0A1N7E987</accession>
<keyword evidence="5" id="KW-1185">Reference proteome</keyword>
<sequence length="507" mass="55960">MEYGVLLNLVRWYRLFAQKVFYLRDEFSGSGVTVPDRMSANDTSVTVLFTVDSLRADAFTSDGVVAALGERGTTFENAFAHGNWTPFSFPSILGAKQVFTDSRGIGVADAPTLAETLSEAGVSTAGFNGANGFLTEHWGYDRGFDEFETFTSGTGDSLYSKYLTAHPTVQAWLQVVTSPVRRLLGQKGGAKNISRMLDVERSAIDFVERAEPPFFLWVHYMDVHTPYVPAPKFVRDETGANVGSLKMLRAHLRAGLGREVGHDALADLESLYRAAVRQVDESVGRVLSALDRRGFRDDACVVLAGDHGEEFMEHGHLAHYPKLYEELTHVPFIVQHPDDKKQSADRKSVQQAVGLASIPATICDAMGVEHDFSAPSLLDAVVESGSETDPGAPGDTTPITSVAVRGEHVTRQPIPRHLDDGELLVSARTAEWSYIYHTDSENRELYDRRRDPTEQDNLWDEYEGSELASRLHDAVETRIERIETDGDDESGDVPSEVSNQLKALGYQ</sequence>
<feature type="domain" description="Sulfatase N-terminal" evidence="3">
    <location>
        <begin position="47"/>
        <end position="368"/>
    </location>
</feature>
<dbReference type="CDD" id="cd16148">
    <property type="entry name" value="sulfatase_like"/>
    <property type="match status" value="1"/>
</dbReference>
<name>A0A1N7E987_9EURY</name>
<reference evidence="5" key="1">
    <citation type="submission" date="2017-01" db="EMBL/GenBank/DDBJ databases">
        <authorList>
            <person name="Varghese N."/>
            <person name="Submissions S."/>
        </authorList>
    </citation>
    <scope>NUCLEOTIDE SEQUENCE [LARGE SCALE GENOMIC DNA]</scope>
    <source>
        <strain evidence="5">CGMCC 1.7737</strain>
    </source>
</reference>
<dbReference type="PANTHER" id="PTHR42693">
    <property type="entry name" value="ARYLSULFATASE FAMILY MEMBER"/>
    <property type="match status" value="1"/>
</dbReference>
<comment type="similarity">
    <text evidence="1">Belongs to the sulfatase family.</text>
</comment>
<dbReference type="AlphaFoldDB" id="A0A1N7E987"/>
<dbReference type="InterPro" id="IPR000917">
    <property type="entry name" value="Sulfatase_N"/>
</dbReference>
<feature type="region of interest" description="Disordered" evidence="2">
    <location>
        <begin position="482"/>
        <end position="507"/>
    </location>
</feature>
<organism evidence="4 5">
    <name type="scientific">Haladaptatus litoreus</name>
    <dbReference type="NCBI Taxonomy" id="553468"/>
    <lineage>
        <taxon>Archaea</taxon>
        <taxon>Methanobacteriati</taxon>
        <taxon>Methanobacteriota</taxon>
        <taxon>Stenosarchaea group</taxon>
        <taxon>Halobacteria</taxon>
        <taxon>Halobacteriales</taxon>
        <taxon>Haladaptataceae</taxon>
        <taxon>Haladaptatus</taxon>
    </lineage>
</organism>